<feature type="compositionally biased region" description="Polar residues" evidence="3">
    <location>
        <begin position="1262"/>
        <end position="1278"/>
    </location>
</feature>
<feature type="region of interest" description="Disordered" evidence="3">
    <location>
        <begin position="2243"/>
        <end position="2277"/>
    </location>
</feature>
<dbReference type="STRING" id="62708.A0A420IYX1"/>
<comment type="caution">
    <text evidence="4">The sequence shown here is derived from an EMBL/GenBank/DDBJ whole genome shotgun (WGS) entry which is preliminary data.</text>
</comment>
<feature type="region of interest" description="Disordered" evidence="3">
    <location>
        <begin position="1033"/>
        <end position="1061"/>
    </location>
</feature>
<dbReference type="PANTHER" id="PTHR32083">
    <property type="entry name" value="CILIA AND FLAGELLA-ASSOCIATED PROTEIN 58-RELATED"/>
    <property type="match status" value="1"/>
</dbReference>
<sequence>MRKTISFENGVRKFVAFHTRSSDLDMSRKNRDRESLDSMFYSDRYIFQAALKNLESSNENNFPMTAWDSAWSWGFCVNNYEWRYNHWPVRIFWVFRGSITLKICQNTQRRSILFKKNQTLYPLPKTPPLAFAEDGILPSSPATSSSSTAEEEEGAPSPVLPPLPEPKFNGHIVKVSSTRTPPSNDLEEQTNFFTTSWGSPYQTSNSIPLEFNNQSQSNSSEEDSSESPIHNLNLHTSFLRPAPLLARANTELESGFQERLISAAVLANRARRRKQGLTEDWIRKHTCGKSAENSHWLSDGEQSDISSLTESGLSSEINPSFEEQDPQTPTLKTYLESIGLENPRKSNKRKLSVSTLRQEDFCYGPESPRIASNSSIMQEKPMDTFSQRPRSSSSSIWRSAALSSLVGSPPSNPKPVAAPRVKKKIPWNTKHIVIFLPIDDNRGEDGYAPFPMSEDETQKKIKNWQDMHYDTRGFNLASVFAVDQESDPTQSRPCWPLPRDIEDERRQKSYNVSVPDRRDFMLMKYIPEWDMYVQELQEAKLRSLGVSLGDEDSNPSPFTIPAVPSMGRRTSIQYPPLPYSPPIPPSSATSSNVNLNPFSPVIIPGASMSTYHESHPASMASPLTINGSNHVKYNPRHSISFSTNDHPFGMPFHFNHQPSQTSWSPGNLLQKQGMVARGRSPSMQNLGTVISPMQSFSTDGYFPQTSDKLLNLQRQGIIQAHISQSPSQIGMGQASPRLHELEEHEDEENQDNIRNSSKTPDKWQPENNFSKTTSKEEIDTAEYHLEGQIQRELEHDDYSPHSEKSIGISKNQIQKNHTRDFSIISQGATSTRPASNHREEPFLHHPQPHSRSHSLFQENKQSFIDQNNVHSKANEKQDVSTANFETFTPKNSVEKTYNQDIFGNFNPWHEKKNNHYQHMSNLNSSTLSHRPKASISKLNVAAKEFTLKNPSNSVATATIAPPGAPTQHSTFLPQNFPSHLNGVARPHASTIEPRLTNMAENSPHVLFNFSSPMFIPTFNQSSISTMAPLLKENTSSYNPQTQPDSSSRNAGSSIHQTSVAADVDPSRILAVKPSKNSKAIPIVRPDNPKPLIQKSVVPETDDKNQVLVERPRNKPHDIGESIDPPVGELNEPPDEKLEISTIENVGLSSQIVVNGGYSPESTVKDLQNASEIEKKHEITLRIVQNQKNVENYDGSGLQSPHKEANLSIKGMNNVYETKDPNVFMENKEDVSPQDLIAKSSEFKLPHKNYEQELRSPKLKTPVSHSSSKSTPILSHKSLQSSNQLNFSDFIHHSGSKYARKSMSPESKKTPKSTDPSRLHEWSRSNQMPLNHFDSPKVQNSPGHIFSSKDQVIETVSATKEAKSHLPDFGKTDFLPQRKKSGEISLSRKISSARCIKVPDLDSSSPIRFLPDHVNRSDTPDPSSERLHAKTGELKISIQGREDFSPLGSPYKPNYVPKYDPASELDDVYEAEGSKVWPRAQVFDSHVQIIICGILEKKLSPFEKSLRSIRESIASLATQRSLLPQDHRSTSGALSDADDEDDEVPTVSVKLRREKRLEQIKTIIQESITSSILEKPQLESNDNIQELQNVSQILQEIKTHLERQSQADVTSTDLPAIINEAVERKISSKNFLADVTNNPRITDLESKLGLAEARTDEEVQIRRAAEDRLSEIQRQLRISSEEEHRLRAELEQREVRIREILDESDAKVRSVEADHTKSLVRISILEAADQNEKKIETDLRENIKKLESDLRATQLESQRWQVEAERLQESALRNSQLLEQANETIKDLRHTIGSLKIQSEESIRVREVMRGKLIGLQEDMANAAREVTNENARRAKKEQELIARQEMLDARLQAEGRTRERLEREIGRLEKGERDGLRAVSECKKLEILVDELREENNLAKKDALLYQRELEVAKEAGMSQVQRNRQIMDAELDAANERMNIMRENFERQIFNLRADIHQARLDSDNARARNELLIEEAEASKNALRSDLDAKLADTVEDLKTQHYRRLQVTSEESQRHEEHLLERLSLSSAKTEHLQDRIAHLEEKLEIANAGAPSVAFKATGAVVGPSPPEKISPQAFRESILSLQEQLQERESTIESLRSTISSLDPEAKTKISKRDDEIMWLRELLAVRKSDLTDLVQSLEMDQLDVARVKDAAIRLRTSLQMQEQELERAINGGSALPNLAASLREKTTPRVAQAVGPLVAVWDSWRKGKADETPVYEGGILSNTSTRDDHNLLDELLPSSTSKTRRQSKPVSKFNLFGSGGQRFSSEQLANRPRLPIKSIASQRTSNIDTGAKELDEVRNSEETDDEIKRKTNFPSIPDQLSILADSSYDQDASEARFKEMSFYNGESSVDSVEN</sequence>
<evidence type="ECO:0000313" key="4">
    <source>
        <dbReference type="EMBL" id="RKF79718.1"/>
    </source>
</evidence>
<feature type="region of interest" description="Disordered" evidence="3">
    <location>
        <begin position="132"/>
        <end position="165"/>
    </location>
</feature>
<dbReference type="PANTHER" id="PTHR32083:SF0">
    <property type="entry name" value="CILIA AND FLAGELLA-ASSOCIATED PROTEIN 58"/>
    <property type="match status" value="1"/>
</dbReference>
<feature type="region of interest" description="Disordered" evidence="3">
    <location>
        <begin position="1251"/>
        <end position="1278"/>
    </location>
</feature>
<feature type="region of interest" description="Disordered" evidence="3">
    <location>
        <begin position="204"/>
        <end position="229"/>
    </location>
</feature>
<evidence type="ECO:0000313" key="5">
    <source>
        <dbReference type="Proteomes" id="UP000283383"/>
    </source>
</evidence>
<feature type="region of interest" description="Disordered" evidence="3">
    <location>
        <begin position="363"/>
        <end position="393"/>
    </location>
</feature>
<dbReference type="EMBL" id="MCBQ01005310">
    <property type="protein sequence ID" value="RKF79718.1"/>
    <property type="molecule type" value="Genomic_DNA"/>
</dbReference>
<gene>
    <name evidence="4" type="ORF">GcM3_053001</name>
</gene>
<feature type="region of interest" description="Disordered" evidence="3">
    <location>
        <begin position="1523"/>
        <end position="1545"/>
    </location>
</feature>
<feature type="compositionally biased region" description="Low complexity" evidence="3">
    <location>
        <begin position="138"/>
        <end position="148"/>
    </location>
</feature>
<keyword evidence="1 2" id="KW-0175">Coiled coil</keyword>
<name>A0A420IYX1_9PEZI</name>
<feature type="region of interest" description="Disordered" evidence="3">
    <location>
        <begin position="1325"/>
        <end position="1344"/>
    </location>
</feature>
<feature type="coiled-coil region" evidence="2">
    <location>
        <begin position="1735"/>
        <end position="1995"/>
    </location>
</feature>
<dbReference type="Proteomes" id="UP000283383">
    <property type="component" value="Unassembled WGS sequence"/>
</dbReference>
<feature type="region of interest" description="Disordered" evidence="3">
    <location>
        <begin position="828"/>
        <end position="852"/>
    </location>
</feature>
<evidence type="ECO:0000256" key="3">
    <source>
        <dbReference type="SAM" id="MobiDB-lite"/>
    </source>
</evidence>
<keyword evidence="5" id="KW-1185">Reference proteome</keyword>
<feature type="compositionally biased region" description="Polar residues" evidence="3">
    <location>
        <begin position="303"/>
        <end position="318"/>
    </location>
</feature>
<evidence type="ECO:0000256" key="1">
    <source>
        <dbReference type="ARBA" id="ARBA00023054"/>
    </source>
</evidence>
<feature type="region of interest" description="Disordered" evidence="3">
    <location>
        <begin position="742"/>
        <end position="778"/>
    </location>
</feature>
<evidence type="ECO:0000256" key="2">
    <source>
        <dbReference type="SAM" id="Coils"/>
    </source>
</evidence>
<feature type="coiled-coil region" evidence="2">
    <location>
        <begin position="1661"/>
        <end position="1688"/>
    </location>
</feature>
<feature type="region of interest" description="Disordered" evidence="3">
    <location>
        <begin position="292"/>
        <end position="329"/>
    </location>
</feature>
<feature type="compositionally biased region" description="Polar residues" evidence="3">
    <location>
        <begin position="1033"/>
        <end position="1059"/>
    </location>
</feature>
<dbReference type="GO" id="GO:0005856">
    <property type="term" value="C:cytoskeleton"/>
    <property type="evidence" value="ECO:0007669"/>
    <property type="project" value="TreeGrafter"/>
</dbReference>
<proteinExistence type="predicted"/>
<organism evidence="4 5">
    <name type="scientific">Golovinomyces cichoracearum</name>
    <dbReference type="NCBI Taxonomy" id="62708"/>
    <lineage>
        <taxon>Eukaryota</taxon>
        <taxon>Fungi</taxon>
        <taxon>Dikarya</taxon>
        <taxon>Ascomycota</taxon>
        <taxon>Pezizomycotina</taxon>
        <taxon>Leotiomycetes</taxon>
        <taxon>Erysiphales</taxon>
        <taxon>Erysiphaceae</taxon>
        <taxon>Golovinomyces</taxon>
    </lineage>
</organism>
<reference evidence="4 5" key="1">
    <citation type="journal article" date="2018" name="BMC Genomics">
        <title>Comparative genome analyses reveal sequence features reflecting distinct modes of host-adaptation between dicot and monocot powdery mildew.</title>
        <authorList>
            <person name="Wu Y."/>
            <person name="Ma X."/>
            <person name="Pan Z."/>
            <person name="Kale S.D."/>
            <person name="Song Y."/>
            <person name="King H."/>
            <person name="Zhang Q."/>
            <person name="Presley C."/>
            <person name="Deng X."/>
            <person name="Wei C.I."/>
            <person name="Xiao S."/>
        </authorList>
    </citation>
    <scope>NUCLEOTIDE SEQUENCE [LARGE SCALE GENOMIC DNA]</scope>
    <source>
        <strain evidence="4">UMSG3</strain>
    </source>
</reference>
<accession>A0A420IYX1</accession>
<protein>
    <submittedName>
        <fullName evidence="4">Myosin class II heavy chain</fullName>
    </submittedName>
</protein>
<feature type="region of interest" description="Disordered" evidence="3">
    <location>
        <begin position="1295"/>
        <end position="1320"/>
    </location>
</feature>